<dbReference type="InterPro" id="IPR047654">
    <property type="entry name" value="IS1634_transpos"/>
</dbReference>
<proteinExistence type="predicted"/>
<dbReference type="SUPFAM" id="SSF53098">
    <property type="entry name" value="Ribonuclease H-like"/>
    <property type="match status" value="1"/>
</dbReference>
<dbReference type="InterPro" id="IPR002559">
    <property type="entry name" value="Transposase_11"/>
</dbReference>
<dbReference type="Pfam" id="PF01609">
    <property type="entry name" value="DDE_Tnp_1"/>
    <property type="match status" value="1"/>
</dbReference>
<sequence length="450" mass="52643">MLSLLIYMRVLHPTSKKGSLERANELIESHEIEQQHMYRALDILAKESDFIEKTVYKNSAALTDRKTELLYYDCTNFYFEIEEAQGLKQYGLSKENRPNPIVQMGLFMDGSGLPLAFVINPGNQNEQPTLKPLEKRILKDFELSKFVVCTDAGLSSYENRLYNSMGNRAFITTQSIKKLKKHLKEWALDPSGWRSSGSDQAINLNDLSLETDSRVYYKERWMNENGLEQKLVITFSPKHKRYQAGIREKQVERAQKKVDSPSTLGKKSIHSPERFIQSTHVTTNGEIARKSQHVLNWDKIEKEAMYDGFYGVCTNLESSAEEIVKINQRRWEIEETFRILKSEMRSRPVYLQKDERIRAHFLVCFLSLLIYRLLEKKLEESFTCPKIIDTLRKMNVLEYTNEGYVPMYVRTDLTDRLHDLFGFRTDTEIVPLKKMKKILKDSKKENSTHF</sequence>
<organism evidence="2 3">
    <name type="scientific">Enterococcus lemanii</name>
    <dbReference type="NCBI Taxonomy" id="1159752"/>
    <lineage>
        <taxon>Bacteria</taxon>
        <taxon>Bacillati</taxon>
        <taxon>Bacillota</taxon>
        <taxon>Bacilli</taxon>
        <taxon>Lactobacillales</taxon>
        <taxon>Enterococcaceae</taxon>
        <taxon>Enterococcus</taxon>
    </lineage>
</organism>
<dbReference type="NCBIfam" id="NF033559">
    <property type="entry name" value="transpos_IS1634"/>
    <property type="match status" value="1"/>
</dbReference>
<dbReference type="InterPro" id="IPR012337">
    <property type="entry name" value="RNaseH-like_sf"/>
</dbReference>
<evidence type="ECO:0000313" key="2">
    <source>
        <dbReference type="EMBL" id="MFC4718782.1"/>
    </source>
</evidence>
<name>A0ABV9MS69_9ENTE</name>
<gene>
    <name evidence="2" type="ORF">ACFO5I_03355</name>
</gene>
<evidence type="ECO:0000259" key="1">
    <source>
        <dbReference type="Pfam" id="PF01609"/>
    </source>
</evidence>
<comment type="caution">
    <text evidence="2">The sequence shown here is derived from an EMBL/GenBank/DDBJ whole genome shotgun (WGS) entry which is preliminary data.</text>
</comment>
<dbReference type="PANTHER" id="PTHR34614:SF2">
    <property type="entry name" value="TRANSPOSASE IS4-LIKE DOMAIN-CONTAINING PROTEIN"/>
    <property type="match status" value="1"/>
</dbReference>
<reference evidence="3" key="1">
    <citation type="journal article" date="2019" name="Int. J. Syst. Evol. Microbiol.">
        <title>The Global Catalogue of Microorganisms (GCM) 10K type strain sequencing project: providing services to taxonomists for standard genome sequencing and annotation.</title>
        <authorList>
            <consortium name="The Broad Institute Genomics Platform"/>
            <consortium name="The Broad Institute Genome Sequencing Center for Infectious Disease"/>
            <person name="Wu L."/>
            <person name="Ma J."/>
        </authorList>
    </citation>
    <scope>NUCLEOTIDE SEQUENCE [LARGE SCALE GENOMIC DNA]</scope>
    <source>
        <strain evidence="3">CGMCC 1.19032</strain>
    </source>
</reference>
<dbReference type="PANTHER" id="PTHR34614">
    <property type="match status" value="1"/>
</dbReference>
<evidence type="ECO:0000313" key="3">
    <source>
        <dbReference type="Proteomes" id="UP001595969"/>
    </source>
</evidence>
<feature type="domain" description="Transposase IS4-like" evidence="1">
    <location>
        <begin position="103"/>
        <end position="369"/>
    </location>
</feature>
<accession>A0ABV9MS69</accession>
<keyword evidence="3" id="KW-1185">Reference proteome</keyword>
<protein>
    <submittedName>
        <fullName evidence="2">IS1634 family transposase</fullName>
    </submittedName>
</protein>
<dbReference type="Proteomes" id="UP001595969">
    <property type="component" value="Unassembled WGS sequence"/>
</dbReference>
<dbReference type="EMBL" id="JBHSGS010000016">
    <property type="protein sequence ID" value="MFC4718782.1"/>
    <property type="molecule type" value="Genomic_DNA"/>
</dbReference>
<dbReference type="RefSeq" id="WP_338031665.1">
    <property type="nucleotide sequence ID" value="NZ_JBHSGS010000016.1"/>
</dbReference>